<dbReference type="AlphaFoldDB" id="A0A150QS92"/>
<comment type="similarity">
    <text evidence="8 11">Belongs to the QueC family.</text>
</comment>
<dbReference type="Proteomes" id="UP000075260">
    <property type="component" value="Unassembled WGS sequence"/>
</dbReference>
<keyword evidence="7 11" id="KW-0067">ATP-binding</keyword>
<comment type="cofactor">
    <cofactor evidence="11">
        <name>Zn(2+)</name>
        <dbReference type="ChEBI" id="CHEBI:29105"/>
    </cofactor>
    <text evidence="11">Binds 1 zinc ion per subunit.</text>
</comment>
<dbReference type="EC" id="6.3.4.20" evidence="9 11"/>
<dbReference type="CDD" id="cd01995">
    <property type="entry name" value="QueC-like"/>
    <property type="match status" value="1"/>
</dbReference>
<sequence length="237" mass="25534">MLNKPKAVVLLSGGLDSTTTLAIAQSEGYDTHALTFRYGQRHEGEIEAARRVAQRFGGIQHVVAQIDLRVFGGSALTSDIAVPKGRSLDAIGNGIPVTYVPARNTIFLSFALAWAEVLGASDIFLGVNALDYSGYPDCRPEYIEAFERMANLATKSGVEGRQHLKIHTPLIHLTKAQIIQRGLALGVEYELTLTCYDPSAQGEACGRCDACLLRLKGFAESGLTDPAPYRVDARALA</sequence>
<protein>
    <recommendedName>
        <fullName evidence="9 11">7-cyano-7-deazaguanine synthase</fullName>
        <ecNumber evidence="9 11">6.3.4.20</ecNumber>
    </recommendedName>
    <alternativeName>
        <fullName evidence="11">7-cyano-7-carbaguanine synthase</fullName>
    </alternativeName>
    <alternativeName>
        <fullName evidence="11">PreQ(0) synthase</fullName>
    </alternativeName>
    <alternativeName>
        <fullName evidence="11">Queuosine biosynthesis protein QueC</fullName>
    </alternativeName>
</protein>
<dbReference type="GO" id="GO:0008270">
    <property type="term" value="F:zinc ion binding"/>
    <property type="evidence" value="ECO:0007669"/>
    <property type="project" value="UniProtKB-UniRule"/>
</dbReference>
<feature type="binding site" evidence="11">
    <location>
        <position position="195"/>
    </location>
    <ligand>
        <name>Zn(2+)</name>
        <dbReference type="ChEBI" id="CHEBI:29105"/>
    </ligand>
</feature>
<dbReference type="GO" id="GO:0005524">
    <property type="term" value="F:ATP binding"/>
    <property type="evidence" value="ECO:0007669"/>
    <property type="project" value="UniProtKB-UniRule"/>
</dbReference>
<feature type="binding site" evidence="11">
    <location>
        <position position="211"/>
    </location>
    <ligand>
        <name>Zn(2+)</name>
        <dbReference type="ChEBI" id="CHEBI:29105"/>
    </ligand>
</feature>
<organism evidence="12 13">
    <name type="scientific">Sorangium cellulosum</name>
    <name type="common">Polyangium cellulosum</name>
    <dbReference type="NCBI Taxonomy" id="56"/>
    <lineage>
        <taxon>Bacteria</taxon>
        <taxon>Pseudomonadati</taxon>
        <taxon>Myxococcota</taxon>
        <taxon>Polyangia</taxon>
        <taxon>Polyangiales</taxon>
        <taxon>Polyangiaceae</taxon>
        <taxon>Sorangium</taxon>
    </lineage>
</organism>
<dbReference type="Pfam" id="PF06508">
    <property type="entry name" value="QueC"/>
    <property type="match status" value="1"/>
</dbReference>
<comment type="catalytic activity">
    <reaction evidence="10 11">
        <text>7-carboxy-7-carbaguanine + NH4(+) + 2 ATP = 7-cyano-7-carbaguanine + 2 AMP + 2 diphosphate + 2 H(+)</text>
        <dbReference type="Rhea" id="RHEA:27982"/>
        <dbReference type="ChEBI" id="CHEBI:15378"/>
        <dbReference type="ChEBI" id="CHEBI:28938"/>
        <dbReference type="ChEBI" id="CHEBI:30616"/>
        <dbReference type="ChEBI" id="CHEBI:33019"/>
        <dbReference type="ChEBI" id="CHEBI:45075"/>
        <dbReference type="ChEBI" id="CHEBI:61036"/>
        <dbReference type="ChEBI" id="CHEBI:456215"/>
        <dbReference type="EC" id="6.3.4.20"/>
    </reaction>
</comment>
<dbReference type="Gene3D" id="3.40.50.620">
    <property type="entry name" value="HUPs"/>
    <property type="match status" value="1"/>
</dbReference>
<dbReference type="OrthoDB" id="9789567at2"/>
<dbReference type="PANTHER" id="PTHR42914:SF1">
    <property type="entry name" value="7-CYANO-7-DEAZAGUANINE SYNTHASE"/>
    <property type="match status" value="1"/>
</dbReference>
<dbReference type="GO" id="GO:0008616">
    <property type="term" value="P:tRNA queuosine(34) biosynthetic process"/>
    <property type="evidence" value="ECO:0007669"/>
    <property type="project" value="UniProtKB-UniRule"/>
</dbReference>
<keyword evidence="3 11" id="KW-0479">Metal-binding</keyword>
<evidence type="ECO:0000256" key="4">
    <source>
        <dbReference type="ARBA" id="ARBA00022741"/>
    </source>
</evidence>
<evidence type="ECO:0000313" key="13">
    <source>
        <dbReference type="Proteomes" id="UP000075260"/>
    </source>
</evidence>
<keyword evidence="6 11" id="KW-0862">Zinc</keyword>
<evidence type="ECO:0000256" key="3">
    <source>
        <dbReference type="ARBA" id="ARBA00022723"/>
    </source>
</evidence>
<feature type="binding site" evidence="11">
    <location>
        <position position="208"/>
    </location>
    <ligand>
        <name>Zn(2+)</name>
        <dbReference type="ChEBI" id="CHEBI:29105"/>
    </ligand>
</feature>
<evidence type="ECO:0000256" key="7">
    <source>
        <dbReference type="ARBA" id="ARBA00022840"/>
    </source>
</evidence>
<dbReference type="GO" id="GO:0016879">
    <property type="term" value="F:ligase activity, forming carbon-nitrogen bonds"/>
    <property type="evidence" value="ECO:0007669"/>
    <property type="project" value="UniProtKB-UniRule"/>
</dbReference>
<dbReference type="PANTHER" id="PTHR42914">
    <property type="entry name" value="7-CYANO-7-DEAZAGUANINE SYNTHASE"/>
    <property type="match status" value="1"/>
</dbReference>
<dbReference type="RefSeq" id="WP_061607383.1">
    <property type="nucleotide sequence ID" value="NZ_JEMA01000372.1"/>
</dbReference>
<reference evidence="12 13" key="1">
    <citation type="submission" date="2014-02" db="EMBL/GenBank/DDBJ databases">
        <title>The small core and large imbalanced accessory genome model reveals a collaborative survival strategy of Sorangium cellulosum strains in nature.</title>
        <authorList>
            <person name="Han K."/>
            <person name="Peng R."/>
            <person name="Blom J."/>
            <person name="Li Y.-Z."/>
        </authorList>
    </citation>
    <scope>NUCLEOTIDE SEQUENCE [LARGE SCALE GENOMIC DNA]</scope>
    <source>
        <strain evidence="12 13">So0008-312</strain>
    </source>
</reference>
<dbReference type="InterPro" id="IPR018317">
    <property type="entry name" value="QueC"/>
</dbReference>
<evidence type="ECO:0000256" key="9">
    <source>
        <dbReference type="ARBA" id="ARBA00039149"/>
    </source>
</evidence>
<accession>A0A150QS92</accession>
<evidence type="ECO:0000256" key="10">
    <source>
        <dbReference type="ARBA" id="ARBA00047890"/>
    </source>
</evidence>
<dbReference type="InterPro" id="IPR014729">
    <property type="entry name" value="Rossmann-like_a/b/a_fold"/>
</dbReference>
<feature type="binding site" evidence="11">
    <location>
        <begin position="11"/>
        <end position="21"/>
    </location>
    <ligand>
        <name>ATP</name>
        <dbReference type="ChEBI" id="CHEBI:30616"/>
    </ligand>
</feature>
<comment type="function">
    <text evidence="11">Catalyzes the ATP-dependent conversion of 7-carboxy-7-deazaguanine (CDG) to 7-cyano-7-deazaguanine (preQ(0)).</text>
</comment>
<dbReference type="SUPFAM" id="SSF52402">
    <property type="entry name" value="Adenine nucleotide alpha hydrolases-like"/>
    <property type="match status" value="1"/>
</dbReference>
<proteinExistence type="inferred from homology"/>
<dbReference type="NCBIfam" id="TIGR00364">
    <property type="entry name" value="7-cyano-7-deazaguanine synthase QueC"/>
    <property type="match status" value="1"/>
</dbReference>
<gene>
    <name evidence="11" type="primary">queC</name>
    <name evidence="12" type="ORF">BE15_30480</name>
</gene>
<evidence type="ECO:0000313" key="12">
    <source>
        <dbReference type="EMBL" id="KYF70839.1"/>
    </source>
</evidence>
<evidence type="ECO:0000256" key="1">
    <source>
        <dbReference type="ARBA" id="ARBA00005061"/>
    </source>
</evidence>
<keyword evidence="2 11" id="KW-0436">Ligase</keyword>
<keyword evidence="4 11" id="KW-0547">Nucleotide-binding</keyword>
<evidence type="ECO:0000256" key="8">
    <source>
        <dbReference type="ARBA" id="ARBA00037993"/>
    </source>
</evidence>
<dbReference type="HAMAP" id="MF_01633">
    <property type="entry name" value="QueC"/>
    <property type="match status" value="1"/>
</dbReference>
<keyword evidence="5 11" id="KW-0671">Queuosine biosynthesis</keyword>
<dbReference type="EMBL" id="JEMA01000372">
    <property type="protein sequence ID" value="KYF70839.1"/>
    <property type="molecule type" value="Genomic_DNA"/>
</dbReference>
<evidence type="ECO:0000256" key="11">
    <source>
        <dbReference type="HAMAP-Rule" id="MF_01633"/>
    </source>
</evidence>
<dbReference type="PIRSF" id="PIRSF006293">
    <property type="entry name" value="ExsB"/>
    <property type="match status" value="1"/>
</dbReference>
<name>A0A150QS92_SORCE</name>
<feature type="binding site" evidence="11">
    <location>
        <position position="205"/>
    </location>
    <ligand>
        <name>Zn(2+)</name>
        <dbReference type="ChEBI" id="CHEBI:29105"/>
    </ligand>
</feature>
<evidence type="ECO:0000256" key="6">
    <source>
        <dbReference type="ARBA" id="ARBA00022833"/>
    </source>
</evidence>
<comment type="pathway">
    <text evidence="1 11">Purine metabolism; 7-cyano-7-deazaguanine biosynthesis.</text>
</comment>
<dbReference type="UniPathway" id="UPA00391"/>
<comment type="caution">
    <text evidence="12">The sequence shown here is derived from an EMBL/GenBank/DDBJ whole genome shotgun (WGS) entry which is preliminary data.</text>
</comment>
<evidence type="ECO:0000256" key="2">
    <source>
        <dbReference type="ARBA" id="ARBA00022598"/>
    </source>
</evidence>
<evidence type="ECO:0000256" key="5">
    <source>
        <dbReference type="ARBA" id="ARBA00022785"/>
    </source>
</evidence>